<reference evidence="1" key="1">
    <citation type="submission" date="2020-10" db="EMBL/GenBank/DDBJ databases">
        <title>Ca. Dormibacterota MAGs.</title>
        <authorList>
            <person name="Montgomery K."/>
        </authorList>
    </citation>
    <scope>NUCLEOTIDE SEQUENCE [LARGE SCALE GENOMIC DNA]</scope>
    <source>
        <strain evidence="1">SC8812_S17_10</strain>
    </source>
</reference>
<protein>
    <submittedName>
        <fullName evidence="1">Uncharacterized protein</fullName>
    </submittedName>
</protein>
<evidence type="ECO:0000313" key="1">
    <source>
        <dbReference type="EMBL" id="MBJ7599117.1"/>
    </source>
</evidence>
<keyword evidence="2" id="KW-1185">Reference proteome</keyword>
<dbReference type="EMBL" id="JAEKNR010000142">
    <property type="protein sequence ID" value="MBJ7599117.1"/>
    <property type="molecule type" value="Genomic_DNA"/>
</dbReference>
<dbReference type="RefSeq" id="WP_338202540.1">
    <property type="nucleotide sequence ID" value="NZ_JAEKNR010000142.1"/>
</dbReference>
<accession>A0A934K8C5</accession>
<evidence type="ECO:0000313" key="2">
    <source>
        <dbReference type="Proteomes" id="UP000612893"/>
    </source>
</evidence>
<name>A0A934K8C5_9BACT</name>
<dbReference type="Proteomes" id="UP000612893">
    <property type="component" value="Unassembled WGS sequence"/>
</dbReference>
<gene>
    <name evidence="1" type="ORF">JF922_13700</name>
</gene>
<proteinExistence type="predicted"/>
<sequence>MSRIGDDVTNLYDLTRGNYRVFRAVSYPDHPESLILFDVRVEASTESEWATEITISGTYTGPTDIVATEHYRLTWVAEGGKLLESGASSLARSSGERVRQVWSSIISPGETGKERLPDLRALAAGGQVVNATISPFKIDGARMSYEWEGTVRKQLEEDTHQAR</sequence>
<comment type="caution">
    <text evidence="1">The sequence shown here is derived from an EMBL/GenBank/DDBJ whole genome shotgun (WGS) entry which is preliminary data.</text>
</comment>
<organism evidence="1 2">
    <name type="scientific">Candidatus Nephthysia bennettiae</name>
    <dbReference type="NCBI Taxonomy" id="3127016"/>
    <lineage>
        <taxon>Bacteria</taxon>
        <taxon>Bacillati</taxon>
        <taxon>Candidatus Dormiibacterota</taxon>
        <taxon>Candidatus Dormibacteria</taxon>
        <taxon>Candidatus Dormibacterales</taxon>
        <taxon>Candidatus Dormibacteraceae</taxon>
        <taxon>Candidatus Nephthysia</taxon>
    </lineage>
</organism>
<dbReference type="AlphaFoldDB" id="A0A934K8C5"/>